<dbReference type="OrthoDB" id="880823at2"/>
<feature type="region of interest" description="Disordered" evidence="1">
    <location>
        <begin position="23"/>
        <end position="42"/>
    </location>
</feature>
<evidence type="ECO:0000313" key="3">
    <source>
        <dbReference type="Proteomes" id="UP000280066"/>
    </source>
</evidence>
<protein>
    <recommendedName>
        <fullName evidence="4">Lipoprotein</fullName>
    </recommendedName>
</protein>
<evidence type="ECO:0008006" key="4">
    <source>
        <dbReference type="Google" id="ProtNLM"/>
    </source>
</evidence>
<proteinExistence type="predicted"/>
<feature type="compositionally biased region" description="Low complexity" evidence="1">
    <location>
        <begin position="24"/>
        <end position="40"/>
    </location>
</feature>
<evidence type="ECO:0000313" key="2">
    <source>
        <dbReference type="EMBL" id="RSK31751.1"/>
    </source>
</evidence>
<name>A0A3R9NG77_9BACT</name>
<sequence>MNKLLPFSLLLLVGCEQSVAPTRPAVVQQQSSDAAQQDPSTDSYMRGFAKYEQCLWGDGACAVAATPDMTERTSGPAIRTPRVRLTLRQQRLDVQFLTPFDANVRAITIRPADEFFVAQPETDALGASAIKIRRGTYPIDARMGQYGGVHFNVQVY</sequence>
<dbReference type="Proteomes" id="UP000280066">
    <property type="component" value="Unassembled WGS sequence"/>
</dbReference>
<comment type="caution">
    <text evidence="2">The sequence shown here is derived from an EMBL/GenBank/DDBJ whole genome shotgun (WGS) entry which is preliminary data.</text>
</comment>
<accession>A0A3R9NG77</accession>
<dbReference type="AlphaFoldDB" id="A0A3R9NG77"/>
<dbReference type="PROSITE" id="PS51257">
    <property type="entry name" value="PROKAR_LIPOPROTEIN"/>
    <property type="match status" value="1"/>
</dbReference>
<evidence type="ECO:0000256" key="1">
    <source>
        <dbReference type="SAM" id="MobiDB-lite"/>
    </source>
</evidence>
<reference evidence="2 3" key="1">
    <citation type="submission" date="2018-12" db="EMBL/GenBank/DDBJ databases">
        <authorList>
            <person name="Feng G."/>
            <person name="Zhu H."/>
        </authorList>
    </citation>
    <scope>NUCLEOTIDE SEQUENCE [LARGE SCALE GENOMIC DNA]</scope>
    <source>
        <strain evidence="2 3">9PBR-2</strain>
    </source>
</reference>
<gene>
    <name evidence="2" type="ORF">EI290_13050</name>
</gene>
<keyword evidence="3" id="KW-1185">Reference proteome</keyword>
<dbReference type="RefSeq" id="WP_125430972.1">
    <property type="nucleotide sequence ID" value="NZ_RWIS01000008.1"/>
</dbReference>
<dbReference type="EMBL" id="RWIS01000008">
    <property type="protein sequence ID" value="RSK31751.1"/>
    <property type="molecule type" value="Genomic_DNA"/>
</dbReference>
<organism evidence="2 3">
    <name type="scientific">Hymenobacter metallilatus</name>
    <dbReference type="NCBI Taxonomy" id="2493666"/>
    <lineage>
        <taxon>Bacteria</taxon>
        <taxon>Pseudomonadati</taxon>
        <taxon>Bacteroidota</taxon>
        <taxon>Cytophagia</taxon>
        <taxon>Cytophagales</taxon>
        <taxon>Hymenobacteraceae</taxon>
        <taxon>Hymenobacter</taxon>
    </lineage>
</organism>